<evidence type="ECO:0000313" key="8">
    <source>
        <dbReference type="EMBL" id="MDC2888383.1"/>
    </source>
</evidence>
<evidence type="ECO:0000256" key="4">
    <source>
        <dbReference type="ARBA" id="ARBA00022679"/>
    </source>
</evidence>
<dbReference type="InterPro" id="IPR029063">
    <property type="entry name" value="SAM-dependent_MTases_sf"/>
</dbReference>
<dbReference type="EMBL" id="JAQOMS010000002">
    <property type="protein sequence ID" value="MDC2888383.1"/>
    <property type="molecule type" value="Genomic_DNA"/>
</dbReference>
<evidence type="ECO:0000256" key="3">
    <source>
        <dbReference type="ARBA" id="ARBA00022603"/>
    </source>
</evidence>
<comment type="catalytic activity">
    <reaction evidence="6">
        <text>adenosine(1618) in 23S rRNA + S-adenosyl-L-methionine = N(6)-methyladenosine(1618) in 23S rRNA + S-adenosyl-L-homocysteine + H(+)</text>
        <dbReference type="Rhea" id="RHEA:16497"/>
        <dbReference type="Rhea" id="RHEA-COMP:10229"/>
        <dbReference type="Rhea" id="RHEA-COMP:10231"/>
        <dbReference type="ChEBI" id="CHEBI:15378"/>
        <dbReference type="ChEBI" id="CHEBI:57856"/>
        <dbReference type="ChEBI" id="CHEBI:59789"/>
        <dbReference type="ChEBI" id="CHEBI:74411"/>
        <dbReference type="ChEBI" id="CHEBI:74449"/>
        <dbReference type="EC" id="2.1.1.181"/>
    </reaction>
</comment>
<keyword evidence="4 6" id="KW-0808">Transferase</keyword>
<evidence type="ECO:0000256" key="5">
    <source>
        <dbReference type="ARBA" id="ARBA00022691"/>
    </source>
</evidence>
<dbReference type="EC" id="2.1.1.181" evidence="6"/>
<keyword evidence="5 6" id="KW-0949">S-adenosyl-L-methionine</keyword>
<comment type="caution">
    <text evidence="8">The sequence shown here is derived from an EMBL/GenBank/DDBJ whole genome shotgun (WGS) entry which is preliminary data.</text>
</comment>
<gene>
    <name evidence="6 8" type="primary">rlmF</name>
    <name evidence="8" type="ORF">PN838_05925</name>
</gene>
<name>A0ABT5FA18_9GAMM</name>
<proteinExistence type="inferred from homology"/>
<dbReference type="HAMAP" id="MF_01848">
    <property type="entry name" value="23SrRNA_methyltr_F"/>
    <property type="match status" value="1"/>
</dbReference>
<dbReference type="Proteomes" id="UP001528411">
    <property type="component" value="Unassembled WGS sequence"/>
</dbReference>
<dbReference type="PANTHER" id="PTHR13393:SF0">
    <property type="entry name" value="RNA N6-ADENOSINE-METHYLTRANSFERASE METTL16"/>
    <property type="match status" value="1"/>
</dbReference>
<comment type="subcellular location">
    <subcellularLocation>
        <location evidence="6">Cytoplasm</location>
    </subcellularLocation>
</comment>
<reference evidence="8 9" key="1">
    <citation type="submission" date="2023-01" db="EMBL/GenBank/DDBJ databases">
        <title>Psychrosphaera sp. nov., isolated from marine algae.</title>
        <authorList>
            <person name="Bayburt H."/>
            <person name="Choi B.J."/>
            <person name="Kim J.M."/>
            <person name="Choi D.G."/>
            <person name="Jeon C.O."/>
        </authorList>
    </citation>
    <scope>NUCLEOTIDE SEQUENCE [LARGE SCALE GENOMIC DNA]</scope>
    <source>
        <strain evidence="8 9">G1-22</strain>
    </source>
</reference>
<comment type="similarity">
    <text evidence="6">Belongs to the methyltransferase superfamily. METTL16/RlmF family.</text>
</comment>
<dbReference type="RefSeq" id="WP_272180012.1">
    <property type="nucleotide sequence ID" value="NZ_JAQOMS010000002.1"/>
</dbReference>
<dbReference type="SUPFAM" id="SSF53335">
    <property type="entry name" value="S-adenosyl-L-methionine-dependent methyltransferases"/>
    <property type="match status" value="1"/>
</dbReference>
<comment type="function">
    <text evidence="6">Specifically methylates the adenine in position 1618 of 23S rRNA.</text>
</comment>
<keyword evidence="3 6" id="KW-0489">Methyltransferase</keyword>
<dbReference type="InterPro" id="IPR010286">
    <property type="entry name" value="METTL16/RlmF"/>
</dbReference>
<keyword evidence="9" id="KW-1185">Reference proteome</keyword>
<keyword evidence="1 6" id="KW-0963">Cytoplasm</keyword>
<protein>
    <recommendedName>
        <fullName evidence="6">Ribosomal RNA large subunit methyltransferase F</fullName>
        <ecNumber evidence="6">2.1.1.181</ecNumber>
    </recommendedName>
    <alternativeName>
        <fullName evidence="6">23S rRNA mA1618 methyltransferase</fullName>
    </alternativeName>
    <alternativeName>
        <fullName evidence="6">rRNA adenine N-6-methyltransferase</fullName>
    </alternativeName>
</protein>
<dbReference type="NCBIfam" id="NF008725">
    <property type="entry name" value="PRK11727.1"/>
    <property type="match status" value="1"/>
</dbReference>
<accession>A0ABT5FA18</accession>
<feature type="region of interest" description="Disordered" evidence="7">
    <location>
        <begin position="195"/>
        <end position="223"/>
    </location>
</feature>
<keyword evidence="2 6" id="KW-0698">rRNA processing</keyword>
<evidence type="ECO:0000256" key="2">
    <source>
        <dbReference type="ARBA" id="ARBA00022552"/>
    </source>
</evidence>
<dbReference type="Gene3D" id="3.40.50.150">
    <property type="entry name" value="Vaccinia Virus protein VP39"/>
    <property type="match status" value="1"/>
</dbReference>
<dbReference type="Pfam" id="PF05971">
    <property type="entry name" value="Methyltransf_10"/>
    <property type="match status" value="1"/>
</dbReference>
<dbReference type="GO" id="GO:0052907">
    <property type="term" value="F:23S rRNA (adenine(1618)-N(6))-methyltransferase activity"/>
    <property type="evidence" value="ECO:0007669"/>
    <property type="project" value="UniProtKB-EC"/>
</dbReference>
<evidence type="ECO:0000313" key="9">
    <source>
        <dbReference type="Proteomes" id="UP001528411"/>
    </source>
</evidence>
<evidence type="ECO:0000256" key="1">
    <source>
        <dbReference type="ARBA" id="ARBA00022490"/>
    </source>
</evidence>
<dbReference type="InterPro" id="IPR016909">
    <property type="entry name" value="rRNA_lsu_MeTfrase_F"/>
</dbReference>
<dbReference type="PANTHER" id="PTHR13393">
    <property type="entry name" value="SAM-DEPENDENT METHYLTRANSFERASE"/>
    <property type="match status" value="1"/>
</dbReference>
<organism evidence="8 9">
    <name type="scientific">Psychrosphaera algicola</name>
    <dbReference type="NCBI Taxonomy" id="3023714"/>
    <lineage>
        <taxon>Bacteria</taxon>
        <taxon>Pseudomonadati</taxon>
        <taxon>Pseudomonadota</taxon>
        <taxon>Gammaproteobacteria</taxon>
        <taxon>Alteromonadales</taxon>
        <taxon>Pseudoalteromonadaceae</taxon>
        <taxon>Psychrosphaera</taxon>
    </lineage>
</organism>
<evidence type="ECO:0000256" key="6">
    <source>
        <dbReference type="HAMAP-Rule" id="MF_01848"/>
    </source>
</evidence>
<sequence length="315" mass="35798">MQKSKLHPRNRHTSENGVGYDFTELCKVNPTLTSYLKTNPKGIATINFADDIAVKELNKSLLLSMYGLVAWDLPEQFLCPPILGRADYIHYLADLIQTSTKIKKIVNRKIKGLDIGTGANLVYPIIGNHEYQWQFVGTDIDPDSINWAKQLSQFNPKLKSALKLRMQTNSLHVLDGIIKQNDRFTFSMCNPPFHSSQEEAEQGSKRKIQNLNKGKNTSSKDLKLNFGGRSNELWCEGGEISFVQNMVRESQQFGSQVLWFTSLISKKQNLPAIYTALNQVKAVQVKTVDMAQGNKVSRFVAWSFLTSEQHKHWFD</sequence>
<dbReference type="PIRSF" id="PIRSF029038">
    <property type="entry name" value="Mtase_YbiN_prd"/>
    <property type="match status" value="1"/>
</dbReference>
<evidence type="ECO:0000256" key="7">
    <source>
        <dbReference type="SAM" id="MobiDB-lite"/>
    </source>
</evidence>